<keyword evidence="1" id="KW-1133">Transmembrane helix</keyword>
<reference evidence="2 3" key="1">
    <citation type="journal article" date="2006" name="Science">
        <title>Genome of rice cluster I archaea -- the key methane producers in the rice rhizosphere.</title>
        <authorList>
            <person name="Erkel C."/>
            <person name="Kube M."/>
            <person name="Reinhardt R."/>
            <person name="Liesack W."/>
        </authorList>
    </citation>
    <scope>NUCLEOTIDE SEQUENCE [LARGE SCALE GENOMIC DNA]</scope>
    <source>
        <strain evidence="3">DSM 22066 / NBRC 105507 / MRE50</strain>
    </source>
</reference>
<sequence>MAILSVKCIYGYPVWTAALTAGVSLALTYLLWFTGSWGGGDAKACLGALLLVSPAFPVLLFIIAFSSGLALIVAVRWMYRLTDSKNRHRHDSGGRQLGPSLLAAFILSAGACSVLSGGS</sequence>
<proteinExistence type="predicted"/>
<evidence type="ECO:0000313" key="2">
    <source>
        <dbReference type="EMBL" id="CAJ36288.1"/>
    </source>
</evidence>
<protein>
    <recommendedName>
        <fullName evidence="4">Prepilin type IV endopeptidase peptidase domain-containing protein</fullName>
    </recommendedName>
</protein>
<keyword evidence="3" id="KW-1185">Reference proteome</keyword>
<dbReference type="Gene3D" id="1.20.120.1220">
    <property type="match status" value="1"/>
</dbReference>
<dbReference type="Proteomes" id="UP000000663">
    <property type="component" value="Chromosome"/>
</dbReference>
<dbReference type="KEGG" id="rci:RCIX944"/>
<gene>
    <name evidence="2" type="ORF">RCIX944</name>
</gene>
<dbReference type="EMBL" id="AM114193">
    <property type="protein sequence ID" value="CAJ36288.1"/>
    <property type="molecule type" value="Genomic_DNA"/>
</dbReference>
<evidence type="ECO:0000313" key="3">
    <source>
        <dbReference type="Proteomes" id="UP000000663"/>
    </source>
</evidence>
<feature type="transmembrane region" description="Helical" evidence="1">
    <location>
        <begin position="55"/>
        <end position="79"/>
    </location>
</feature>
<dbReference type="STRING" id="351160.RCIX944"/>
<evidence type="ECO:0000256" key="1">
    <source>
        <dbReference type="SAM" id="Phobius"/>
    </source>
</evidence>
<name>Q0W5Q5_METAR</name>
<feature type="transmembrane region" description="Helical" evidence="1">
    <location>
        <begin position="100"/>
        <end position="118"/>
    </location>
</feature>
<evidence type="ECO:0008006" key="4">
    <source>
        <dbReference type="Google" id="ProtNLM"/>
    </source>
</evidence>
<dbReference type="AlphaFoldDB" id="Q0W5Q5"/>
<keyword evidence="1" id="KW-0472">Membrane</keyword>
<accession>Q0W5Q5</accession>
<feature type="transmembrane region" description="Helical" evidence="1">
    <location>
        <begin position="12"/>
        <end position="35"/>
    </location>
</feature>
<keyword evidence="1" id="KW-0812">Transmembrane</keyword>
<organism evidence="2 3">
    <name type="scientific">Methanocella arvoryzae (strain DSM 22066 / NBRC 105507 / MRE50)</name>
    <dbReference type="NCBI Taxonomy" id="351160"/>
    <lineage>
        <taxon>Archaea</taxon>
        <taxon>Methanobacteriati</taxon>
        <taxon>Methanobacteriota</taxon>
        <taxon>Stenosarchaea group</taxon>
        <taxon>Methanomicrobia</taxon>
        <taxon>Methanocellales</taxon>
        <taxon>Methanocellaceae</taxon>
        <taxon>Methanocella</taxon>
    </lineage>
</organism>